<dbReference type="Pfam" id="PF01075">
    <property type="entry name" value="Glyco_transf_9"/>
    <property type="match status" value="1"/>
</dbReference>
<dbReference type="InterPro" id="IPR002201">
    <property type="entry name" value="Glyco_trans_9"/>
</dbReference>
<evidence type="ECO:0000256" key="1">
    <source>
        <dbReference type="PROSITE-ProRule" id="PRU00339"/>
    </source>
</evidence>
<dbReference type="EMBL" id="JBEWLZ010000003">
    <property type="protein sequence ID" value="MET1489407.1"/>
    <property type="molecule type" value="Genomic_DNA"/>
</dbReference>
<dbReference type="SMART" id="SM00028">
    <property type="entry name" value="TPR"/>
    <property type="match status" value="4"/>
</dbReference>
<dbReference type="InterPro" id="IPR052943">
    <property type="entry name" value="TMTC_O-mannosyl-trnsfr"/>
</dbReference>
<dbReference type="RefSeq" id="WP_345925541.1">
    <property type="nucleotide sequence ID" value="NZ_JBDIVF010000002.1"/>
</dbReference>
<dbReference type="PROSITE" id="PS50005">
    <property type="entry name" value="TPR"/>
    <property type="match status" value="3"/>
</dbReference>
<accession>A0ABV2CPI0</accession>
<comment type="caution">
    <text evidence="2">The sequence shown here is derived from an EMBL/GenBank/DDBJ whole genome shotgun (WGS) entry which is preliminary data.</text>
</comment>
<evidence type="ECO:0000313" key="3">
    <source>
        <dbReference type="Proteomes" id="UP001548590"/>
    </source>
</evidence>
<gene>
    <name evidence="2" type="ORF">ABVT11_06180</name>
</gene>
<feature type="repeat" description="TPR" evidence="1">
    <location>
        <begin position="39"/>
        <end position="72"/>
    </location>
</feature>
<dbReference type="PROSITE" id="PS50293">
    <property type="entry name" value="TPR_REGION"/>
    <property type="match status" value="1"/>
</dbReference>
<feature type="repeat" description="TPR" evidence="1">
    <location>
        <begin position="107"/>
        <end position="140"/>
    </location>
</feature>
<feature type="repeat" description="TPR" evidence="1">
    <location>
        <begin position="141"/>
        <end position="174"/>
    </location>
</feature>
<sequence>MSPDCRTRLLMAREMQRAGQPAVAEGLYRSVLQEQARLPEVWRELGVLCLLQGRAAEAADCFERLLALQPDDAGACNNLGLARERCGQPAAARAAYEQGLLRAPDHADTLNNLGNLLRALGEHERALAMFDRLVQIEPQAADAHNNRGRVLHELARCAEAGLAYRQALALAPDYAEAHWNAALNLLLEGDYPAGWKAYEWRWKKPSFTSRRRSFRQPQWLGQTSLQGRSLLIHAEQGLGDTLQFLRYLPRLRAAGAEVILEVQPGLKRLCEHAFAGIRVLAQGETLPQTDFHSPLLSLPLAFGDTLASIPCERAYLKPDPAALAAWQQRLASLPGPRIGLVWSGSAAHQDDANRSLPLASLQPLQALDAGFVSLQKALRPLDRPAFEAWPGLLDASSGLEDFADTAALVAALDLVIAVDTSVAHLAGALGVPVCILLSPTPEWRWLLERTDSPWYPSARLFRRTRGEGVEPMIAALVAELRETVLRR</sequence>
<keyword evidence="3" id="KW-1185">Reference proteome</keyword>
<dbReference type="InterPro" id="IPR019734">
    <property type="entry name" value="TPR_rpt"/>
</dbReference>
<dbReference type="Gene3D" id="3.40.50.2000">
    <property type="entry name" value="Glycogen Phosphorylase B"/>
    <property type="match status" value="1"/>
</dbReference>
<dbReference type="Pfam" id="PF13432">
    <property type="entry name" value="TPR_16"/>
    <property type="match status" value="2"/>
</dbReference>
<dbReference type="Proteomes" id="UP001548590">
    <property type="component" value="Unassembled WGS sequence"/>
</dbReference>
<dbReference type="SUPFAM" id="SSF48452">
    <property type="entry name" value="TPR-like"/>
    <property type="match status" value="1"/>
</dbReference>
<dbReference type="PANTHER" id="PTHR44809:SF1">
    <property type="entry name" value="PROTEIN O-MANNOSYL-TRANSFERASE TMTC1"/>
    <property type="match status" value="1"/>
</dbReference>
<dbReference type="PANTHER" id="PTHR44809">
    <property type="match status" value="1"/>
</dbReference>
<organism evidence="2 3">
    <name type="scientific">Uliginosibacterium paludis</name>
    <dbReference type="NCBI Taxonomy" id="1615952"/>
    <lineage>
        <taxon>Bacteria</taxon>
        <taxon>Pseudomonadati</taxon>
        <taxon>Pseudomonadota</taxon>
        <taxon>Betaproteobacteria</taxon>
        <taxon>Rhodocyclales</taxon>
        <taxon>Zoogloeaceae</taxon>
        <taxon>Uliginosibacterium</taxon>
    </lineage>
</organism>
<evidence type="ECO:0000313" key="2">
    <source>
        <dbReference type="EMBL" id="MET1489407.1"/>
    </source>
</evidence>
<protein>
    <submittedName>
        <fullName evidence="2">Tetratricopeptide repeat protein</fullName>
    </submittedName>
</protein>
<dbReference type="Gene3D" id="1.25.40.10">
    <property type="entry name" value="Tetratricopeptide repeat domain"/>
    <property type="match status" value="3"/>
</dbReference>
<dbReference type="InterPro" id="IPR011990">
    <property type="entry name" value="TPR-like_helical_dom_sf"/>
</dbReference>
<proteinExistence type="predicted"/>
<reference evidence="2 3" key="1">
    <citation type="submission" date="2024-07" db="EMBL/GenBank/DDBJ databases">
        <title>Uliginosibacterium paludis KCTC:42655.</title>
        <authorList>
            <person name="Kim M.K."/>
        </authorList>
    </citation>
    <scope>NUCLEOTIDE SEQUENCE [LARGE SCALE GENOMIC DNA]</scope>
    <source>
        <strain evidence="2 3">KCTC 42655</strain>
    </source>
</reference>
<keyword evidence="1" id="KW-0802">TPR repeat</keyword>
<name>A0ABV2CPI0_9RHOO</name>
<dbReference type="SUPFAM" id="SSF53756">
    <property type="entry name" value="UDP-Glycosyltransferase/glycogen phosphorylase"/>
    <property type="match status" value="1"/>
</dbReference>